<evidence type="ECO:0000313" key="1">
    <source>
        <dbReference type="EMBL" id="MRW82862.1"/>
    </source>
</evidence>
<accession>A0A844D2G0</accession>
<comment type="caution">
    <text evidence="1">The sequence shown here is derived from an EMBL/GenBank/DDBJ whole genome shotgun (WGS) entry which is preliminary data.</text>
</comment>
<keyword evidence="2" id="KW-1185">Reference proteome</keyword>
<protein>
    <submittedName>
        <fullName evidence="1">Uncharacterized protein</fullName>
    </submittedName>
</protein>
<dbReference type="Proteomes" id="UP000439986">
    <property type="component" value="Unassembled WGS sequence"/>
</dbReference>
<organism evidence="1 2">
    <name type="scientific">Duganella aquatilis</name>
    <dbReference type="NCBI Taxonomy" id="2666082"/>
    <lineage>
        <taxon>Bacteria</taxon>
        <taxon>Pseudomonadati</taxon>
        <taxon>Pseudomonadota</taxon>
        <taxon>Betaproteobacteria</taxon>
        <taxon>Burkholderiales</taxon>
        <taxon>Oxalobacteraceae</taxon>
        <taxon>Telluria group</taxon>
        <taxon>Duganella</taxon>
    </lineage>
</organism>
<dbReference type="AlphaFoldDB" id="A0A844D2G0"/>
<evidence type="ECO:0000313" key="2">
    <source>
        <dbReference type="Proteomes" id="UP000439986"/>
    </source>
</evidence>
<name>A0A844D2G0_9BURK</name>
<gene>
    <name evidence="1" type="ORF">GJ698_01995</name>
</gene>
<proteinExistence type="predicted"/>
<sequence>MLRWIILLLPLLLTACGALQGPVGMVWQPDAVTTRPHGNWQQIGVHSLLVQWSIVDDLALVSGCGAPLMATAPDWNEVAAEPWAQDIILGLGGRFFENEARARMPELLAQSRCIAALPLPFKVSGWYFPVEIDPTWQDAAALAPILNQLPRPLWVTVYDNSNIGGKPLADWLEHWLPPDVGVLFQDGVGLHVRSPAVAVDYMKALQRRLGPERVRLIGEAFRPQSGGGFRPASVDELAEQLRAYAGYDVYLFEARYVPQASIDGLREKIKPSGR</sequence>
<dbReference type="EMBL" id="WKJL01000001">
    <property type="protein sequence ID" value="MRW82862.1"/>
    <property type="molecule type" value="Genomic_DNA"/>
</dbReference>
<reference evidence="1 2" key="1">
    <citation type="submission" date="2019-11" db="EMBL/GenBank/DDBJ databases">
        <title>Novel species isolated from a subtropical stream in China.</title>
        <authorList>
            <person name="Lu H."/>
        </authorList>
    </citation>
    <scope>NUCLEOTIDE SEQUENCE [LARGE SCALE GENOMIC DNA]</scope>
    <source>
        <strain evidence="1 2">FT26W</strain>
    </source>
</reference>
<dbReference type="PROSITE" id="PS51257">
    <property type="entry name" value="PROKAR_LIPOPROTEIN"/>
    <property type="match status" value="1"/>
</dbReference>
<dbReference type="RefSeq" id="WP_154355900.1">
    <property type="nucleotide sequence ID" value="NZ_WKJL01000001.1"/>
</dbReference>